<gene>
    <name evidence="5" type="ORF">Pan181_38160</name>
</gene>
<dbReference type="EMBL" id="CP036278">
    <property type="protein sequence ID" value="QDU57598.1"/>
    <property type="molecule type" value="Genomic_DNA"/>
</dbReference>
<organism evidence="5 6">
    <name type="scientific">Aeoliella mucimassa</name>
    <dbReference type="NCBI Taxonomy" id="2527972"/>
    <lineage>
        <taxon>Bacteria</taxon>
        <taxon>Pseudomonadati</taxon>
        <taxon>Planctomycetota</taxon>
        <taxon>Planctomycetia</taxon>
        <taxon>Pirellulales</taxon>
        <taxon>Lacipirellulaceae</taxon>
        <taxon>Aeoliella</taxon>
    </lineage>
</organism>
<evidence type="ECO:0000259" key="4">
    <source>
        <dbReference type="Pfam" id="PF00294"/>
    </source>
</evidence>
<evidence type="ECO:0000256" key="2">
    <source>
        <dbReference type="ARBA" id="ARBA00022679"/>
    </source>
</evidence>
<dbReference type="PANTHER" id="PTHR43085">
    <property type="entry name" value="HEXOKINASE FAMILY MEMBER"/>
    <property type="match status" value="1"/>
</dbReference>
<dbReference type="InterPro" id="IPR050306">
    <property type="entry name" value="PfkB_Carbo_kinase"/>
</dbReference>
<keyword evidence="2" id="KW-0808">Transferase</keyword>
<dbReference type="KEGG" id="amuc:Pan181_38160"/>
<name>A0A518ASA1_9BACT</name>
<dbReference type="AlphaFoldDB" id="A0A518ASA1"/>
<dbReference type="SUPFAM" id="SSF53613">
    <property type="entry name" value="Ribokinase-like"/>
    <property type="match status" value="1"/>
</dbReference>
<protein>
    <submittedName>
        <fullName evidence="5">Aminoimidazole riboside kinase</fullName>
    </submittedName>
</protein>
<dbReference type="Proteomes" id="UP000315750">
    <property type="component" value="Chromosome"/>
</dbReference>
<dbReference type="GO" id="GO:0016301">
    <property type="term" value="F:kinase activity"/>
    <property type="evidence" value="ECO:0007669"/>
    <property type="project" value="UniProtKB-KW"/>
</dbReference>
<keyword evidence="3 5" id="KW-0418">Kinase</keyword>
<evidence type="ECO:0000313" key="6">
    <source>
        <dbReference type="Proteomes" id="UP000315750"/>
    </source>
</evidence>
<dbReference type="Gene3D" id="3.40.1190.20">
    <property type="match status" value="1"/>
</dbReference>
<dbReference type="InterPro" id="IPR011611">
    <property type="entry name" value="PfkB_dom"/>
</dbReference>
<keyword evidence="6" id="KW-1185">Reference proteome</keyword>
<evidence type="ECO:0000256" key="1">
    <source>
        <dbReference type="ARBA" id="ARBA00010688"/>
    </source>
</evidence>
<dbReference type="Pfam" id="PF00294">
    <property type="entry name" value="PfkB"/>
    <property type="match status" value="1"/>
</dbReference>
<reference evidence="5 6" key="1">
    <citation type="submission" date="2019-02" db="EMBL/GenBank/DDBJ databases">
        <title>Deep-cultivation of Planctomycetes and their phenomic and genomic characterization uncovers novel biology.</title>
        <authorList>
            <person name="Wiegand S."/>
            <person name="Jogler M."/>
            <person name="Boedeker C."/>
            <person name="Pinto D."/>
            <person name="Vollmers J."/>
            <person name="Rivas-Marin E."/>
            <person name="Kohn T."/>
            <person name="Peeters S.H."/>
            <person name="Heuer A."/>
            <person name="Rast P."/>
            <person name="Oberbeckmann S."/>
            <person name="Bunk B."/>
            <person name="Jeske O."/>
            <person name="Meyerdierks A."/>
            <person name="Storesund J.E."/>
            <person name="Kallscheuer N."/>
            <person name="Luecker S."/>
            <person name="Lage O.M."/>
            <person name="Pohl T."/>
            <person name="Merkel B.J."/>
            <person name="Hornburger P."/>
            <person name="Mueller R.-W."/>
            <person name="Bruemmer F."/>
            <person name="Labrenz M."/>
            <person name="Spormann A.M."/>
            <person name="Op den Camp H."/>
            <person name="Overmann J."/>
            <person name="Amann R."/>
            <person name="Jetten M.S.M."/>
            <person name="Mascher T."/>
            <person name="Medema M.H."/>
            <person name="Devos D.P."/>
            <person name="Kaster A.-K."/>
            <person name="Ovreas L."/>
            <person name="Rohde M."/>
            <person name="Galperin M.Y."/>
            <person name="Jogler C."/>
        </authorList>
    </citation>
    <scope>NUCLEOTIDE SEQUENCE [LARGE SCALE GENOMIC DNA]</scope>
    <source>
        <strain evidence="5 6">Pan181</strain>
    </source>
</reference>
<sequence>MSSANENLSGPIIIGLGEALFDCFPDRQQLGGAPVNLAVHAGALVSRLGGQGLIATAVGDDALGKTFLSLIDEHQVSDELVQIDSQHPTGRVDVQVDGDGQPTYEFQSDVAWDYLAFTEAWQQAASSASAVCFGTLAQRCEASQKSIRQFLTTAEQAFKLFDVNLRQDFYSAEVLRGSFELASAAKLNNEELPIVLELLGLAGNETESMDRAAQALIETFDLAWVAVTRGRQGTALYAEGECYTSEVPQFERHPNADSVGAGDACGAGLLASQLLSWSYADRVALANQMGAFVASQPGATPHLPESVFAKLQ</sequence>
<evidence type="ECO:0000313" key="5">
    <source>
        <dbReference type="EMBL" id="QDU57598.1"/>
    </source>
</evidence>
<dbReference type="PANTHER" id="PTHR43085:SF57">
    <property type="entry name" value="CARBOHYDRATE KINASE PFKB DOMAIN-CONTAINING PROTEIN"/>
    <property type="match status" value="1"/>
</dbReference>
<evidence type="ECO:0000256" key="3">
    <source>
        <dbReference type="ARBA" id="ARBA00022777"/>
    </source>
</evidence>
<proteinExistence type="inferred from homology"/>
<dbReference type="InterPro" id="IPR029056">
    <property type="entry name" value="Ribokinase-like"/>
</dbReference>
<comment type="similarity">
    <text evidence="1">Belongs to the carbohydrate kinase PfkB family.</text>
</comment>
<feature type="domain" description="Carbohydrate kinase PfkB" evidence="4">
    <location>
        <begin position="28"/>
        <end position="304"/>
    </location>
</feature>
<accession>A0A518ASA1</accession>